<dbReference type="EMBL" id="JAACXV010013789">
    <property type="protein sequence ID" value="KAF7272289.1"/>
    <property type="molecule type" value="Genomic_DNA"/>
</dbReference>
<protein>
    <submittedName>
        <fullName evidence="1">Uncharacterized protein</fullName>
    </submittedName>
</protein>
<evidence type="ECO:0000313" key="1">
    <source>
        <dbReference type="EMBL" id="KAF7272289.1"/>
    </source>
</evidence>
<sequence length="111" mass="13086">MRPIPNKGLFIVVSQWYCLCNCDIVKNVFASIHQPSIQNHQHPTRSKTCGDYSEAKWCQDHLRTAFLQSLRCKRRILLEGFLHYYNYDCESVISVNEFALMQFNILLYNIP</sequence>
<dbReference type="Proteomes" id="UP000625711">
    <property type="component" value="Unassembled WGS sequence"/>
</dbReference>
<gene>
    <name evidence="1" type="ORF">GWI33_014915</name>
</gene>
<proteinExistence type="predicted"/>
<organism evidence="1 2">
    <name type="scientific">Rhynchophorus ferrugineus</name>
    <name type="common">Red palm weevil</name>
    <name type="synonym">Curculio ferrugineus</name>
    <dbReference type="NCBI Taxonomy" id="354439"/>
    <lineage>
        <taxon>Eukaryota</taxon>
        <taxon>Metazoa</taxon>
        <taxon>Ecdysozoa</taxon>
        <taxon>Arthropoda</taxon>
        <taxon>Hexapoda</taxon>
        <taxon>Insecta</taxon>
        <taxon>Pterygota</taxon>
        <taxon>Neoptera</taxon>
        <taxon>Endopterygota</taxon>
        <taxon>Coleoptera</taxon>
        <taxon>Polyphaga</taxon>
        <taxon>Cucujiformia</taxon>
        <taxon>Curculionidae</taxon>
        <taxon>Dryophthorinae</taxon>
        <taxon>Rhynchophorus</taxon>
    </lineage>
</organism>
<name>A0A834I1P2_RHYFE</name>
<reference evidence="1" key="1">
    <citation type="submission" date="2020-08" db="EMBL/GenBank/DDBJ databases">
        <title>Genome sequencing and assembly of the red palm weevil Rhynchophorus ferrugineus.</title>
        <authorList>
            <person name="Dias G.B."/>
            <person name="Bergman C.M."/>
            <person name="Manee M."/>
        </authorList>
    </citation>
    <scope>NUCLEOTIDE SEQUENCE</scope>
    <source>
        <strain evidence="1">AA-2017</strain>
        <tissue evidence="1">Whole larva</tissue>
    </source>
</reference>
<dbReference type="AlphaFoldDB" id="A0A834I1P2"/>
<comment type="caution">
    <text evidence="1">The sequence shown here is derived from an EMBL/GenBank/DDBJ whole genome shotgun (WGS) entry which is preliminary data.</text>
</comment>
<evidence type="ECO:0000313" key="2">
    <source>
        <dbReference type="Proteomes" id="UP000625711"/>
    </source>
</evidence>
<keyword evidence="2" id="KW-1185">Reference proteome</keyword>
<accession>A0A834I1P2</accession>